<gene>
    <name evidence="2" type="ORF">JL09_g4626</name>
</gene>
<feature type="compositionally biased region" description="Low complexity" evidence="1">
    <location>
        <begin position="124"/>
        <end position="160"/>
    </location>
</feature>
<feature type="compositionally biased region" description="Polar residues" evidence="1">
    <location>
        <begin position="1"/>
        <end position="10"/>
    </location>
</feature>
<comment type="caution">
    <text evidence="2">The sequence shown here is derived from an EMBL/GenBank/DDBJ whole genome shotgun (WGS) entry which is preliminary data.</text>
</comment>
<evidence type="ECO:0000313" key="2">
    <source>
        <dbReference type="EMBL" id="KGK36224.1"/>
    </source>
</evidence>
<accession>A0A099NW82</accession>
<name>A0A099NW82_PICKU</name>
<feature type="compositionally biased region" description="Low complexity" evidence="1">
    <location>
        <begin position="83"/>
        <end position="92"/>
    </location>
</feature>
<dbReference type="AlphaFoldDB" id="A0A099NW82"/>
<feature type="region of interest" description="Disordered" evidence="1">
    <location>
        <begin position="1"/>
        <end position="21"/>
    </location>
</feature>
<sequence>MQIQMQENNHGGSGSSSGSLGHETLYEAVNHFNGREVQALLAANFNEYVKVAETYTEGVFKRGGVRQGGDDDVDGGFTTVSSGNHNNGNAGTNGRGRDLLGELSKSMDHLSRGSGSGYRGRGHNNNNNNNNNTNTTINNNNNNNNNNSNSTNSTNNNRYR</sequence>
<evidence type="ECO:0000313" key="3">
    <source>
        <dbReference type="Proteomes" id="UP000029867"/>
    </source>
</evidence>
<feature type="region of interest" description="Disordered" evidence="1">
    <location>
        <begin position="62"/>
        <end position="160"/>
    </location>
</feature>
<dbReference type="EMBL" id="JQFK01000102">
    <property type="protein sequence ID" value="KGK36224.1"/>
    <property type="molecule type" value="Genomic_DNA"/>
</dbReference>
<feature type="compositionally biased region" description="Basic and acidic residues" evidence="1">
    <location>
        <begin position="95"/>
        <end position="111"/>
    </location>
</feature>
<organism evidence="2 3">
    <name type="scientific">Pichia kudriavzevii</name>
    <name type="common">Yeast</name>
    <name type="synonym">Issatchenkia orientalis</name>
    <dbReference type="NCBI Taxonomy" id="4909"/>
    <lineage>
        <taxon>Eukaryota</taxon>
        <taxon>Fungi</taxon>
        <taxon>Dikarya</taxon>
        <taxon>Ascomycota</taxon>
        <taxon>Saccharomycotina</taxon>
        <taxon>Pichiomycetes</taxon>
        <taxon>Pichiales</taxon>
        <taxon>Pichiaceae</taxon>
        <taxon>Pichia</taxon>
    </lineage>
</organism>
<dbReference type="VEuPathDB" id="FungiDB:C5L36_0C05655"/>
<dbReference type="HOGENOM" id="CLU_1652395_0_0_1"/>
<protein>
    <submittedName>
        <fullName evidence="2">Uncharacterized protein</fullName>
    </submittedName>
</protein>
<dbReference type="Proteomes" id="UP000029867">
    <property type="component" value="Unassembled WGS sequence"/>
</dbReference>
<reference evidence="3" key="1">
    <citation type="journal article" date="2014" name="Microb. Cell Fact.">
        <title>Exploiting Issatchenkia orientalis SD108 for succinic acid production.</title>
        <authorList>
            <person name="Xiao H."/>
            <person name="Shao Z."/>
            <person name="Jiang Y."/>
            <person name="Dole S."/>
            <person name="Zhao H."/>
        </authorList>
    </citation>
    <scope>NUCLEOTIDE SEQUENCE [LARGE SCALE GENOMIC DNA]</scope>
    <source>
        <strain evidence="3">SD108</strain>
    </source>
</reference>
<proteinExistence type="predicted"/>
<evidence type="ECO:0000256" key="1">
    <source>
        <dbReference type="SAM" id="MobiDB-lite"/>
    </source>
</evidence>